<evidence type="ECO:0000256" key="5">
    <source>
        <dbReference type="ARBA" id="ARBA00023136"/>
    </source>
</evidence>
<dbReference type="PANTHER" id="PTHR42723">
    <property type="entry name" value="CHLOROPHYLL SYNTHASE"/>
    <property type="match status" value="1"/>
</dbReference>
<dbReference type="EMBL" id="CP011071">
    <property type="protein sequence ID" value="AKA33992.1"/>
    <property type="molecule type" value="Genomic_DNA"/>
</dbReference>
<gene>
    <name evidence="7" type="ORF">VC82_306</name>
</gene>
<keyword evidence="3 6" id="KW-0812">Transmembrane</keyword>
<dbReference type="AlphaFoldDB" id="A0A0D5YP23"/>
<dbReference type="NCBIfam" id="NF035940">
    <property type="entry name" value="prenyl_rel_EboC"/>
    <property type="match status" value="1"/>
</dbReference>
<keyword evidence="8" id="KW-1185">Reference proteome</keyword>
<feature type="transmembrane region" description="Helical" evidence="6">
    <location>
        <begin position="46"/>
        <end position="69"/>
    </location>
</feature>
<organism evidence="7 8">
    <name type="scientific">Flagellimonas lutaonensis</name>
    <dbReference type="NCBI Taxonomy" id="516051"/>
    <lineage>
        <taxon>Bacteria</taxon>
        <taxon>Pseudomonadati</taxon>
        <taxon>Bacteroidota</taxon>
        <taxon>Flavobacteriia</taxon>
        <taxon>Flavobacteriales</taxon>
        <taxon>Flavobacteriaceae</taxon>
        <taxon>Flagellimonas</taxon>
    </lineage>
</organism>
<dbReference type="RefSeq" id="WP_045800815.1">
    <property type="nucleotide sequence ID" value="NZ_CP011071.1"/>
</dbReference>
<feature type="transmembrane region" description="Helical" evidence="6">
    <location>
        <begin position="165"/>
        <end position="182"/>
    </location>
</feature>
<evidence type="ECO:0000313" key="8">
    <source>
        <dbReference type="Proteomes" id="UP000032726"/>
    </source>
</evidence>
<dbReference type="InterPro" id="IPR044878">
    <property type="entry name" value="UbiA_sf"/>
</dbReference>
<feature type="transmembrane region" description="Helical" evidence="6">
    <location>
        <begin position="194"/>
        <end position="212"/>
    </location>
</feature>
<dbReference type="OrthoDB" id="2908954at2"/>
<evidence type="ECO:0000256" key="3">
    <source>
        <dbReference type="ARBA" id="ARBA00022692"/>
    </source>
</evidence>
<accession>A0A0D5YP23</accession>
<reference evidence="7 8" key="1">
    <citation type="submission" date="2015-03" db="EMBL/GenBank/DDBJ databases">
        <title>Complete genome sequence of Muricauda lutaonensis CC-HSB-11T, isolated from a coastal hot spring.</title>
        <authorList>
            <person name="Kim K.M."/>
        </authorList>
    </citation>
    <scope>NUCLEOTIDE SEQUENCE [LARGE SCALE GENOMIC DNA]</scope>
    <source>
        <strain evidence="7 8">CC-HSB-11</strain>
    </source>
</reference>
<evidence type="ECO:0000256" key="4">
    <source>
        <dbReference type="ARBA" id="ARBA00022989"/>
    </source>
</evidence>
<keyword evidence="2" id="KW-1003">Cell membrane</keyword>
<keyword evidence="7" id="KW-0808">Transferase</keyword>
<evidence type="ECO:0000256" key="6">
    <source>
        <dbReference type="SAM" id="Phobius"/>
    </source>
</evidence>
<feature type="transmembrane region" description="Helical" evidence="6">
    <location>
        <begin position="272"/>
        <end position="291"/>
    </location>
</feature>
<evidence type="ECO:0000313" key="7">
    <source>
        <dbReference type="EMBL" id="AKA33992.1"/>
    </source>
</evidence>
<dbReference type="KEGG" id="mlt:VC82_306"/>
<evidence type="ECO:0000256" key="2">
    <source>
        <dbReference type="ARBA" id="ARBA00022475"/>
    </source>
</evidence>
<feature type="transmembrane region" description="Helical" evidence="6">
    <location>
        <begin position="90"/>
        <end position="109"/>
    </location>
</feature>
<feature type="transmembrane region" description="Helical" evidence="6">
    <location>
        <begin position="218"/>
        <end position="237"/>
    </location>
</feature>
<feature type="transmembrane region" description="Helical" evidence="6">
    <location>
        <begin position="15"/>
        <end position="34"/>
    </location>
</feature>
<feature type="transmembrane region" description="Helical" evidence="6">
    <location>
        <begin position="249"/>
        <end position="266"/>
    </location>
</feature>
<keyword evidence="5 6" id="KW-0472">Membrane</keyword>
<protein>
    <submittedName>
        <fullName evidence="7">UbiA prenyltransferase</fullName>
    </submittedName>
</protein>
<dbReference type="HOGENOM" id="CLU_060108_2_0_10"/>
<dbReference type="Proteomes" id="UP000032726">
    <property type="component" value="Chromosome"/>
</dbReference>
<dbReference type="GO" id="GO:0016765">
    <property type="term" value="F:transferase activity, transferring alkyl or aryl (other than methyl) groups"/>
    <property type="evidence" value="ECO:0007669"/>
    <property type="project" value="InterPro"/>
</dbReference>
<sequence>MGQKLRAYLQLCRPANLPTAAADILAGLALAGFFDEGGVYDFSNMVPAIKLISASVLLYAGGVVLNDFFDADLDRVERPERPIPSGVVSGKNAFLLGALLLLLGVMVSFTVHLRSGLVAVVLTLCILAYDSYSKKHKVLGPLNMGVCRALNLLLGISVFGQFTHLEYLVIPLLFISAVTLVSRGEVHGKNQNPILLAGFLYVLVICCVIFFQESKYMATLPFVVLFALMVFMPLFKAYKANTPENIMKAVKAGVLSIILLNAAIAVGHSNVLLGILMLLLLPLSILLSKIFSVT</sequence>
<name>A0A0D5YP23_9FLAO</name>
<dbReference type="PANTHER" id="PTHR42723:SF1">
    <property type="entry name" value="CHLOROPHYLL SYNTHASE, CHLOROPLASTIC"/>
    <property type="match status" value="1"/>
</dbReference>
<dbReference type="PATRIC" id="fig|516051.4.peg.318"/>
<evidence type="ECO:0000256" key="1">
    <source>
        <dbReference type="ARBA" id="ARBA00004141"/>
    </source>
</evidence>
<comment type="subcellular location">
    <subcellularLocation>
        <location evidence="1">Membrane</location>
        <topology evidence="1">Multi-pass membrane protein</topology>
    </subcellularLocation>
</comment>
<dbReference type="Pfam" id="PF01040">
    <property type="entry name" value="UbiA"/>
    <property type="match status" value="1"/>
</dbReference>
<dbReference type="Gene3D" id="1.10.357.140">
    <property type="entry name" value="UbiA prenyltransferase"/>
    <property type="match status" value="1"/>
</dbReference>
<dbReference type="InterPro" id="IPR000537">
    <property type="entry name" value="UbiA_prenyltransferase"/>
</dbReference>
<proteinExistence type="predicted"/>
<dbReference type="InterPro" id="IPR050475">
    <property type="entry name" value="Prenyltransferase_related"/>
</dbReference>
<dbReference type="GO" id="GO:0016020">
    <property type="term" value="C:membrane"/>
    <property type="evidence" value="ECO:0007669"/>
    <property type="project" value="UniProtKB-SubCell"/>
</dbReference>
<dbReference type="STRING" id="516051.VC82_306"/>
<keyword evidence="4 6" id="KW-1133">Transmembrane helix</keyword>
<dbReference type="CDD" id="cd13964">
    <property type="entry name" value="PT_UbiA_1"/>
    <property type="match status" value="1"/>
</dbReference>